<keyword evidence="2" id="KW-1003">Cell membrane</keyword>
<keyword evidence="5 7" id="KW-0472">Membrane</keyword>
<evidence type="ECO:0000259" key="8">
    <source>
        <dbReference type="Pfam" id="PF13396"/>
    </source>
</evidence>
<proteinExistence type="predicted"/>
<feature type="compositionally biased region" description="Low complexity" evidence="6">
    <location>
        <begin position="128"/>
        <end position="147"/>
    </location>
</feature>
<dbReference type="EMBL" id="JAAVUN010000019">
    <property type="protein sequence ID" value="NKE10221.1"/>
    <property type="molecule type" value="Genomic_DNA"/>
</dbReference>
<evidence type="ECO:0000313" key="9">
    <source>
        <dbReference type="EMBL" id="NKE10221.1"/>
    </source>
</evidence>
<evidence type="ECO:0000256" key="6">
    <source>
        <dbReference type="SAM" id="MobiDB-lite"/>
    </source>
</evidence>
<evidence type="ECO:0000256" key="1">
    <source>
        <dbReference type="ARBA" id="ARBA00004651"/>
    </source>
</evidence>
<dbReference type="InterPro" id="IPR027379">
    <property type="entry name" value="CLS_N"/>
</dbReference>
<feature type="region of interest" description="Disordered" evidence="6">
    <location>
        <begin position="66"/>
        <end position="167"/>
    </location>
</feature>
<dbReference type="GO" id="GO:0005886">
    <property type="term" value="C:plasma membrane"/>
    <property type="evidence" value="ECO:0007669"/>
    <property type="project" value="UniProtKB-SubCell"/>
</dbReference>
<keyword evidence="10" id="KW-1185">Reference proteome</keyword>
<keyword evidence="4 7" id="KW-1133">Transmembrane helix</keyword>
<dbReference type="AlphaFoldDB" id="A0A846U603"/>
<evidence type="ECO:0000256" key="5">
    <source>
        <dbReference type="ARBA" id="ARBA00023136"/>
    </source>
</evidence>
<comment type="subcellular location">
    <subcellularLocation>
        <location evidence="1">Cell membrane</location>
        <topology evidence="1">Multi-pass membrane protein</topology>
    </subcellularLocation>
</comment>
<feature type="compositionally biased region" description="Basic and acidic residues" evidence="6">
    <location>
        <begin position="148"/>
        <end position="167"/>
    </location>
</feature>
<sequence>MIRAIAIIGVAALAVGVIIYSFFDCLRSDPRDIRGIRRGPWIAVILLLPVIGGILWLALGRPRYAPASSQSARAKGPDDDPNFLRQLDEKRRSEQADAELEEWERRRRAGGAAQDAPDDSGTSGGSGDSATETTDSPGTGGSSSTTPHDSHDQPDDLPGDEHPDDPR</sequence>
<comment type="caution">
    <text evidence="9">The sequence shown here is derived from an EMBL/GenBank/DDBJ whole genome shotgun (WGS) entry which is preliminary data.</text>
</comment>
<feature type="transmembrane region" description="Helical" evidence="7">
    <location>
        <begin position="6"/>
        <end position="26"/>
    </location>
</feature>
<feature type="transmembrane region" description="Helical" evidence="7">
    <location>
        <begin position="38"/>
        <end position="59"/>
    </location>
</feature>
<evidence type="ECO:0000313" key="10">
    <source>
        <dbReference type="Proteomes" id="UP000521379"/>
    </source>
</evidence>
<feature type="compositionally biased region" description="Low complexity" evidence="6">
    <location>
        <begin position="110"/>
        <end position="121"/>
    </location>
</feature>
<gene>
    <name evidence="9" type="ORF">GTW58_09815</name>
</gene>
<dbReference type="Proteomes" id="UP000521379">
    <property type="component" value="Unassembled WGS sequence"/>
</dbReference>
<feature type="compositionally biased region" description="Basic and acidic residues" evidence="6">
    <location>
        <begin position="86"/>
        <end position="95"/>
    </location>
</feature>
<dbReference type="Pfam" id="PF13396">
    <property type="entry name" value="PLDc_N"/>
    <property type="match status" value="1"/>
</dbReference>
<evidence type="ECO:0000256" key="4">
    <source>
        <dbReference type="ARBA" id="ARBA00022989"/>
    </source>
</evidence>
<evidence type="ECO:0000256" key="2">
    <source>
        <dbReference type="ARBA" id="ARBA00022475"/>
    </source>
</evidence>
<name>A0A846U603_9MICC</name>
<keyword evidence="3 7" id="KW-0812">Transmembrane</keyword>
<protein>
    <submittedName>
        <fullName evidence="9">PLDc_N domain-containing protein</fullName>
    </submittedName>
</protein>
<reference evidence="9 10" key="1">
    <citation type="submission" date="2020-02" db="EMBL/GenBank/DDBJ databases">
        <authorList>
            <person name="Sun Q."/>
        </authorList>
    </citation>
    <scope>NUCLEOTIDE SEQUENCE [LARGE SCALE GENOMIC DNA]</scope>
    <source>
        <strain evidence="9 10">YIM 13062</strain>
    </source>
</reference>
<dbReference type="RefSeq" id="WP_119932831.1">
    <property type="nucleotide sequence ID" value="NZ_JAAVUN010000019.1"/>
</dbReference>
<accession>A0A846U603</accession>
<evidence type="ECO:0000256" key="3">
    <source>
        <dbReference type="ARBA" id="ARBA00022692"/>
    </source>
</evidence>
<organism evidence="9 10">
    <name type="scientific">Kocuria subflava</name>
    <dbReference type="NCBI Taxonomy" id="1736139"/>
    <lineage>
        <taxon>Bacteria</taxon>
        <taxon>Bacillati</taxon>
        <taxon>Actinomycetota</taxon>
        <taxon>Actinomycetes</taxon>
        <taxon>Micrococcales</taxon>
        <taxon>Micrococcaceae</taxon>
        <taxon>Kocuria</taxon>
    </lineage>
</organism>
<feature type="domain" description="Cardiolipin synthase N-terminal" evidence="8">
    <location>
        <begin position="17"/>
        <end position="61"/>
    </location>
</feature>
<evidence type="ECO:0000256" key="7">
    <source>
        <dbReference type="SAM" id="Phobius"/>
    </source>
</evidence>